<dbReference type="PANTHER" id="PTHR43162:SF1">
    <property type="entry name" value="PRESTALK A DIFFERENTIATION PROTEIN A"/>
    <property type="match status" value="1"/>
</dbReference>
<dbReference type="EMBL" id="KK583193">
    <property type="protein sequence ID" value="KDO33163.1"/>
    <property type="molecule type" value="Genomic_DNA"/>
</dbReference>
<dbReference type="RefSeq" id="XP_012195926.1">
    <property type="nucleotide sequence ID" value="XM_012340536.1"/>
</dbReference>
<evidence type="ECO:0008006" key="3">
    <source>
        <dbReference type="Google" id="ProtNLM"/>
    </source>
</evidence>
<dbReference type="OrthoDB" id="9997102at2759"/>
<name>A0A067CRP5_SAPPC</name>
<accession>A0A067CRP5</accession>
<dbReference type="GeneID" id="24124548"/>
<organism evidence="1 2">
    <name type="scientific">Saprolegnia parasitica (strain CBS 223.65)</name>
    <dbReference type="NCBI Taxonomy" id="695850"/>
    <lineage>
        <taxon>Eukaryota</taxon>
        <taxon>Sar</taxon>
        <taxon>Stramenopiles</taxon>
        <taxon>Oomycota</taxon>
        <taxon>Saprolegniomycetes</taxon>
        <taxon>Saprolegniales</taxon>
        <taxon>Saprolegniaceae</taxon>
        <taxon>Saprolegnia</taxon>
    </lineage>
</organism>
<proteinExistence type="predicted"/>
<dbReference type="SUPFAM" id="SSF51735">
    <property type="entry name" value="NAD(P)-binding Rossmann-fold domains"/>
    <property type="match status" value="1"/>
</dbReference>
<dbReference type="InterPro" id="IPR051604">
    <property type="entry name" value="Ergot_Alk_Oxidoreductase"/>
</dbReference>
<dbReference type="KEGG" id="spar:SPRG_01975"/>
<keyword evidence="2" id="KW-1185">Reference proteome</keyword>
<dbReference type="VEuPathDB" id="FungiDB:SPRG_01975"/>
<dbReference type="Gene3D" id="3.40.50.720">
    <property type="entry name" value="NAD(P)-binding Rossmann-like Domain"/>
    <property type="match status" value="1"/>
</dbReference>
<dbReference type="InterPro" id="IPR036291">
    <property type="entry name" value="NAD(P)-bd_dom_sf"/>
</dbReference>
<dbReference type="AlphaFoldDB" id="A0A067CRP5"/>
<gene>
    <name evidence="1" type="ORF">SPRG_01975</name>
</gene>
<sequence>MQRFMLHGASLLKPTSAAGALGRMVLGLNSTSAFRHEWQVVTARVDHAEAVIRHVHATTDCHSEFKPVGLSLAEPSVDNVVDQMKRLGSTGLLLLPDAVDTAQWDATQTLLKAAKAAKLEHLVLVSTATSAADSMVPSGKAWFELESAAEATQIPLSIVHPSTLMDTFLYGKLHEMVCGRTLSVTNEAARIAFVDGRDVADVVNRLVSVDAPASTTLHVTGPAALSMQEVAATLSRHVLPPVKYSKFPLWAVQTAMWVQGKRPEEIQELVNLSRYYEAQYEAETSTTVEDMLGRSPRSFEQFVADHKDDWPLHKYT</sequence>
<dbReference type="OMA" id="WFMQNFS"/>
<dbReference type="PANTHER" id="PTHR43162">
    <property type="match status" value="1"/>
</dbReference>
<dbReference type="Proteomes" id="UP000030745">
    <property type="component" value="Unassembled WGS sequence"/>
</dbReference>
<evidence type="ECO:0000313" key="1">
    <source>
        <dbReference type="EMBL" id="KDO33163.1"/>
    </source>
</evidence>
<evidence type="ECO:0000313" key="2">
    <source>
        <dbReference type="Proteomes" id="UP000030745"/>
    </source>
</evidence>
<reference evidence="1 2" key="1">
    <citation type="journal article" date="2013" name="PLoS Genet.">
        <title>Distinctive expansion of potential virulence genes in the genome of the oomycete fish pathogen Saprolegnia parasitica.</title>
        <authorList>
            <person name="Jiang R.H."/>
            <person name="de Bruijn I."/>
            <person name="Haas B.J."/>
            <person name="Belmonte R."/>
            <person name="Lobach L."/>
            <person name="Christie J."/>
            <person name="van den Ackerveken G."/>
            <person name="Bottin A."/>
            <person name="Bulone V."/>
            <person name="Diaz-Moreno S.M."/>
            <person name="Dumas B."/>
            <person name="Fan L."/>
            <person name="Gaulin E."/>
            <person name="Govers F."/>
            <person name="Grenville-Briggs L.J."/>
            <person name="Horner N.R."/>
            <person name="Levin J.Z."/>
            <person name="Mammella M."/>
            <person name="Meijer H.J."/>
            <person name="Morris P."/>
            <person name="Nusbaum C."/>
            <person name="Oome S."/>
            <person name="Phillips A.J."/>
            <person name="van Rooyen D."/>
            <person name="Rzeszutek E."/>
            <person name="Saraiva M."/>
            <person name="Secombes C.J."/>
            <person name="Seidl M.F."/>
            <person name="Snel B."/>
            <person name="Stassen J.H."/>
            <person name="Sykes S."/>
            <person name="Tripathy S."/>
            <person name="van den Berg H."/>
            <person name="Vega-Arreguin J.C."/>
            <person name="Wawra S."/>
            <person name="Young S.K."/>
            <person name="Zeng Q."/>
            <person name="Dieguez-Uribeondo J."/>
            <person name="Russ C."/>
            <person name="Tyler B.M."/>
            <person name="van West P."/>
        </authorList>
    </citation>
    <scope>NUCLEOTIDE SEQUENCE [LARGE SCALE GENOMIC DNA]</scope>
    <source>
        <strain evidence="1 2">CBS 223.65</strain>
    </source>
</reference>
<protein>
    <recommendedName>
        <fullName evidence="3">NmrA-like domain-containing protein</fullName>
    </recommendedName>
</protein>